<gene>
    <name evidence="2" type="ORF">BAE44_0024208</name>
</gene>
<evidence type="ECO:0008006" key="4">
    <source>
        <dbReference type="Google" id="ProtNLM"/>
    </source>
</evidence>
<feature type="compositionally biased region" description="Basic and acidic residues" evidence="1">
    <location>
        <begin position="96"/>
        <end position="117"/>
    </location>
</feature>
<evidence type="ECO:0000313" key="2">
    <source>
        <dbReference type="EMBL" id="OEL14773.1"/>
    </source>
</evidence>
<organism evidence="2 3">
    <name type="scientific">Dichanthelium oligosanthes</name>
    <dbReference type="NCBI Taxonomy" id="888268"/>
    <lineage>
        <taxon>Eukaryota</taxon>
        <taxon>Viridiplantae</taxon>
        <taxon>Streptophyta</taxon>
        <taxon>Embryophyta</taxon>
        <taxon>Tracheophyta</taxon>
        <taxon>Spermatophyta</taxon>
        <taxon>Magnoliopsida</taxon>
        <taxon>Liliopsida</taxon>
        <taxon>Poales</taxon>
        <taxon>Poaceae</taxon>
        <taxon>PACMAD clade</taxon>
        <taxon>Panicoideae</taxon>
        <taxon>Panicodae</taxon>
        <taxon>Paniceae</taxon>
        <taxon>Dichantheliinae</taxon>
        <taxon>Dichanthelium</taxon>
    </lineage>
</organism>
<feature type="compositionally biased region" description="Low complexity" evidence="1">
    <location>
        <begin position="118"/>
        <end position="129"/>
    </location>
</feature>
<feature type="non-terminal residue" evidence="2">
    <location>
        <position position="1"/>
    </location>
</feature>
<proteinExistence type="predicted"/>
<evidence type="ECO:0000313" key="3">
    <source>
        <dbReference type="Proteomes" id="UP000095767"/>
    </source>
</evidence>
<accession>A0A1E5UPI3</accession>
<dbReference type="PANTHER" id="PTHR33170">
    <property type="entry name" value="DUF4283 DOMAIN-CONTAINING PROTEIN-RELATED"/>
    <property type="match status" value="1"/>
</dbReference>
<keyword evidence="3" id="KW-1185">Reference proteome</keyword>
<dbReference type="Proteomes" id="UP000095767">
    <property type="component" value="Unassembled WGS sequence"/>
</dbReference>
<dbReference type="AlphaFoldDB" id="A0A1E5UPI3"/>
<feature type="region of interest" description="Disordered" evidence="1">
    <location>
        <begin position="83"/>
        <end position="139"/>
    </location>
</feature>
<name>A0A1E5UPI3_9POAL</name>
<dbReference type="EMBL" id="LWDX02069051">
    <property type="protein sequence ID" value="OEL14773.1"/>
    <property type="molecule type" value="Genomic_DNA"/>
</dbReference>
<feature type="compositionally biased region" description="Acidic residues" evidence="1">
    <location>
        <begin position="83"/>
        <end position="95"/>
    </location>
</feature>
<sequence>LQKVWVHVYGVPFEIRSFLPLWAVGTGATQRVDMRWMKKTGVVCLMVAVLNANCIPDDADIVMDDCLYEIFFKVDQVVLDNSGESDEIDEDNDLDPDNHKKEMDHGVEDVEKYKKNDSNASGSSNSTASPQPGKEAPHDLGTLQAANLCVDNVILNEINTKDAAEINHVAEPRVTVEDMVEIEVTATDSLQVAGSVMVTDADIFT</sequence>
<evidence type="ECO:0000256" key="1">
    <source>
        <dbReference type="SAM" id="MobiDB-lite"/>
    </source>
</evidence>
<comment type="caution">
    <text evidence="2">The sequence shown here is derived from an EMBL/GenBank/DDBJ whole genome shotgun (WGS) entry which is preliminary data.</text>
</comment>
<protein>
    <recommendedName>
        <fullName evidence="4">DUF4283 domain-containing protein</fullName>
    </recommendedName>
</protein>
<reference evidence="2 3" key="1">
    <citation type="submission" date="2016-09" db="EMBL/GenBank/DDBJ databases">
        <title>The draft genome of Dichanthelium oligosanthes: A C3 panicoid grass species.</title>
        <authorList>
            <person name="Studer A.J."/>
            <person name="Schnable J.C."/>
            <person name="Brutnell T.P."/>
        </authorList>
    </citation>
    <scope>NUCLEOTIDE SEQUENCE [LARGE SCALE GENOMIC DNA]</scope>
    <source>
        <strain evidence="3">cv. Kellogg 1175</strain>
        <tissue evidence="2">Leaf</tissue>
    </source>
</reference>
<dbReference type="PANTHER" id="PTHR33170:SF50">
    <property type="entry name" value="DUF4283 DOMAIN-CONTAINING PROTEIN"/>
    <property type="match status" value="1"/>
</dbReference>
<dbReference type="OrthoDB" id="694714at2759"/>